<gene>
    <name evidence="7" type="ORF">Pla8534_71670</name>
</gene>
<dbReference type="PANTHER" id="PTHR43498:SF1">
    <property type="entry name" value="COB--COM HETERODISULFIDE REDUCTASE IRON-SULFUR SUBUNIT A"/>
    <property type="match status" value="1"/>
</dbReference>
<dbReference type="Proteomes" id="UP000317648">
    <property type="component" value="Chromosome"/>
</dbReference>
<dbReference type="GO" id="GO:0016491">
    <property type="term" value="F:oxidoreductase activity"/>
    <property type="evidence" value="ECO:0007669"/>
    <property type="project" value="UniProtKB-KW"/>
</dbReference>
<keyword evidence="3" id="KW-0560">Oxidoreductase</keyword>
<protein>
    <submittedName>
        <fullName evidence="7">FAD dependent oxidoreductase</fullName>
    </submittedName>
</protein>
<evidence type="ECO:0000256" key="6">
    <source>
        <dbReference type="SAM" id="SignalP"/>
    </source>
</evidence>
<dbReference type="KEGG" id="lcre:Pla8534_71670"/>
<dbReference type="EMBL" id="CP036433">
    <property type="protein sequence ID" value="QDU99254.1"/>
    <property type="molecule type" value="Genomic_DNA"/>
</dbReference>
<proteinExistence type="predicted"/>
<dbReference type="InterPro" id="IPR036188">
    <property type="entry name" value="FAD/NAD-bd_sf"/>
</dbReference>
<dbReference type="GO" id="GO:0046872">
    <property type="term" value="F:metal ion binding"/>
    <property type="evidence" value="ECO:0007669"/>
    <property type="project" value="UniProtKB-KW"/>
</dbReference>
<dbReference type="PANTHER" id="PTHR43498">
    <property type="entry name" value="FERREDOXIN:COB-COM HETERODISULFIDE REDUCTASE SUBUNIT A"/>
    <property type="match status" value="1"/>
</dbReference>
<name>A0A518E590_9BACT</name>
<evidence type="ECO:0000256" key="3">
    <source>
        <dbReference type="ARBA" id="ARBA00023002"/>
    </source>
</evidence>
<keyword evidence="2" id="KW-0479">Metal-binding</keyword>
<accession>A0A518E590</accession>
<keyword evidence="5" id="KW-0411">Iron-sulfur</keyword>
<feature type="signal peptide" evidence="6">
    <location>
        <begin position="1"/>
        <end position="21"/>
    </location>
</feature>
<evidence type="ECO:0000256" key="5">
    <source>
        <dbReference type="ARBA" id="ARBA00023014"/>
    </source>
</evidence>
<reference evidence="7 8" key="1">
    <citation type="submission" date="2019-02" db="EMBL/GenBank/DDBJ databases">
        <title>Deep-cultivation of Planctomycetes and their phenomic and genomic characterization uncovers novel biology.</title>
        <authorList>
            <person name="Wiegand S."/>
            <person name="Jogler M."/>
            <person name="Boedeker C."/>
            <person name="Pinto D."/>
            <person name="Vollmers J."/>
            <person name="Rivas-Marin E."/>
            <person name="Kohn T."/>
            <person name="Peeters S.H."/>
            <person name="Heuer A."/>
            <person name="Rast P."/>
            <person name="Oberbeckmann S."/>
            <person name="Bunk B."/>
            <person name="Jeske O."/>
            <person name="Meyerdierks A."/>
            <person name="Storesund J.E."/>
            <person name="Kallscheuer N."/>
            <person name="Luecker S."/>
            <person name="Lage O.M."/>
            <person name="Pohl T."/>
            <person name="Merkel B.J."/>
            <person name="Hornburger P."/>
            <person name="Mueller R.-W."/>
            <person name="Bruemmer F."/>
            <person name="Labrenz M."/>
            <person name="Spormann A.M."/>
            <person name="Op den Camp H."/>
            <person name="Overmann J."/>
            <person name="Amann R."/>
            <person name="Jetten M.S.M."/>
            <person name="Mascher T."/>
            <person name="Medema M.H."/>
            <person name="Devos D.P."/>
            <person name="Kaster A.-K."/>
            <person name="Ovreas L."/>
            <person name="Rohde M."/>
            <person name="Galperin M.Y."/>
            <person name="Jogler C."/>
        </authorList>
    </citation>
    <scope>NUCLEOTIDE SEQUENCE [LARGE SCALE GENOMIC DNA]</scope>
    <source>
        <strain evidence="7 8">Pla85_3_4</strain>
    </source>
</reference>
<keyword evidence="8" id="KW-1185">Reference proteome</keyword>
<dbReference type="Gene3D" id="3.50.50.60">
    <property type="entry name" value="FAD/NAD(P)-binding domain"/>
    <property type="match status" value="1"/>
</dbReference>
<sequence length="553" mass="61215" precursor="true">MKRLRLPFTPLAILALGFAFAAALPSAPAHSAEPETYDVVVYGGTSGGAAAAIQARRMGKSVILIEPGQHLGGLTSGGLGATDIGNKRAIGGVSREFYQKIREYYADDANWTAEKRADFPGRGHQPGEDTAWTFEPHAAEHVYQQMLREAKAPVLLQQRLDLRQGVKKVDGQIVALVMESGRAIAGRMFIDATYEGDLLALAGVSYHVGREANSVYQETLNGVQTKHAVHHQFSHDVDPYVVPGDPASGLLPGVQDTQPGEDGSGDNKVQAYCFRLCTTDAPGNRAEWKKPAGYDERQYELLLRNFEAGDVRVPWHPSRMPNRKTDTNNNFAISTDNIGQNYAYPDGDYATREAIIREHLDYQQGLMWTLAHHPRVPENVRQHFQTWRPAKDEFRDTNHWPHQLYVREARRMISDLVMNQNHCQGRLTAPHSVGLAAYTMDSHNIQRYVSDGKARNEGDVQVGGFGPYPIAFEAIRPRKSECKNLLVPVCLSASHIAFGSIRMEPVFMVLGQSAATAACQAIDQQVPIQDIDQAQLQKRLLADGQVLDADFKQ</sequence>
<dbReference type="InterPro" id="IPR039650">
    <property type="entry name" value="HdrA-like"/>
</dbReference>
<keyword evidence="4" id="KW-0408">Iron</keyword>
<evidence type="ECO:0000313" key="7">
    <source>
        <dbReference type="EMBL" id="QDU99254.1"/>
    </source>
</evidence>
<evidence type="ECO:0000256" key="4">
    <source>
        <dbReference type="ARBA" id="ARBA00023004"/>
    </source>
</evidence>
<dbReference type="Pfam" id="PF12831">
    <property type="entry name" value="FAD_oxidored"/>
    <property type="match status" value="1"/>
</dbReference>
<keyword evidence="1" id="KW-0004">4Fe-4S</keyword>
<dbReference type="GO" id="GO:0051539">
    <property type="term" value="F:4 iron, 4 sulfur cluster binding"/>
    <property type="evidence" value="ECO:0007669"/>
    <property type="project" value="UniProtKB-KW"/>
</dbReference>
<evidence type="ECO:0000256" key="2">
    <source>
        <dbReference type="ARBA" id="ARBA00022723"/>
    </source>
</evidence>
<evidence type="ECO:0000313" key="8">
    <source>
        <dbReference type="Proteomes" id="UP000317648"/>
    </source>
</evidence>
<dbReference type="RefSeq" id="WP_231756485.1">
    <property type="nucleotide sequence ID" value="NZ_CP036433.1"/>
</dbReference>
<keyword evidence="6" id="KW-0732">Signal</keyword>
<organism evidence="7 8">
    <name type="scientific">Lignipirellula cremea</name>
    <dbReference type="NCBI Taxonomy" id="2528010"/>
    <lineage>
        <taxon>Bacteria</taxon>
        <taxon>Pseudomonadati</taxon>
        <taxon>Planctomycetota</taxon>
        <taxon>Planctomycetia</taxon>
        <taxon>Pirellulales</taxon>
        <taxon>Pirellulaceae</taxon>
        <taxon>Lignipirellula</taxon>
    </lineage>
</organism>
<dbReference type="AlphaFoldDB" id="A0A518E590"/>
<feature type="chain" id="PRO_5021728969" evidence="6">
    <location>
        <begin position="22"/>
        <end position="553"/>
    </location>
</feature>
<dbReference type="SUPFAM" id="SSF51905">
    <property type="entry name" value="FAD/NAD(P)-binding domain"/>
    <property type="match status" value="1"/>
</dbReference>
<evidence type="ECO:0000256" key="1">
    <source>
        <dbReference type="ARBA" id="ARBA00022485"/>
    </source>
</evidence>